<evidence type="ECO:0000256" key="3">
    <source>
        <dbReference type="SAM" id="MobiDB-lite"/>
    </source>
</evidence>
<dbReference type="Pfam" id="PF00168">
    <property type="entry name" value="C2"/>
    <property type="match status" value="1"/>
</dbReference>
<sequence>MAIGTMEVKLDGAKGLKRTGYGCMCVFLTGKIDPYVLLQYRNQECKSTPAKGKGTSPIWDEKFEFTVDSPLADDDQHKLVLKIMDHNTFRTHDYLGEATIYVKELIELGVEKGKAELHPQKYRVVSTNKTYHGEIQVGITFTEKEENIEEQNMADERKATTSSSIS</sequence>
<evidence type="ECO:0000259" key="4">
    <source>
        <dbReference type="PROSITE" id="PS50004"/>
    </source>
</evidence>
<evidence type="ECO:0000256" key="2">
    <source>
        <dbReference type="ARBA" id="ARBA00022837"/>
    </source>
</evidence>
<dbReference type="SMART" id="SM00239">
    <property type="entry name" value="C2"/>
    <property type="match status" value="1"/>
</dbReference>
<dbReference type="EMBL" id="OU503044">
    <property type="protein sequence ID" value="CAI9768314.1"/>
    <property type="molecule type" value="Genomic_DNA"/>
</dbReference>
<dbReference type="PROSITE" id="PS50004">
    <property type="entry name" value="C2"/>
    <property type="match status" value="1"/>
</dbReference>
<dbReference type="AlphaFoldDB" id="A0AAD1ZFE2"/>
<evidence type="ECO:0000313" key="6">
    <source>
        <dbReference type="Proteomes" id="UP000834106"/>
    </source>
</evidence>
<dbReference type="Proteomes" id="UP000834106">
    <property type="component" value="Chromosome 9"/>
</dbReference>
<proteinExistence type="predicted"/>
<protein>
    <recommendedName>
        <fullName evidence="4">C2 domain-containing protein</fullName>
    </recommendedName>
</protein>
<keyword evidence="1" id="KW-0479">Metal-binding</keyword>
<keyword evidence="6" id="KW-1185">Reference proteome</keyword>
<dbReference type="SUPFAM" id="SSF49562">
    <property type="entry name" value="C2 domain (Calcium/lipid-binding domain, CaLB)"/>
    <property type="match status" value="1"/>
</dbReference>
<dbReference type="GO" id="GO:0046872">
    <property type="term" value="F:metal ion binding"/>
    <property type="evidence" value="ECO:0007669"/>
    <property type="project" value="UniProtKB-KW"/>
</dbReference>
<keyword evidence="2" id="KW-0106">Calcium</keyword>
<gene>
    <name evidence="5" type="ORF">FPE_LOCUS15744</name>
</gene>
<dbReference type="Gene3D" id="2.60.40.150">
    <property type="entry name" value="C2 domain"/>
    <property type="match status" value="1"/>
</dbReference>
<accession>A0AAD1ZFE2</accession>
<feature type="region of interest" description="Disordered" evidence="3">
    <location>
        <begin position="146"/>
        <end position="166"/>
    </location>
</feature>
<name>A0AAD1ZFE2_9LAMI</name>
<reference evidence="5" key="1">
    <citation type="submission" date="2023-05" db="EMBL/GenBank/DDBJ databases">
        <authorList>
            <person name="Huff M."/>
        </authorList>
    </citation>
    <scope>NUCLEOTIDE SEQUENCE</scope>
</reference>
<evidence type="ECO:0000313" key="5">
    <source>
        <dbReference type="EMBL" id="CAI9768314.1"/>
    </source>
</evidence>
<evidence type="ECO:0000256" key="1">
    <source>
        <dbReference type="ARBA" id="ARBA00022723"/>
    </source>
</evidence>
<feature type="domain" description="C2" evidence="4">
    <location>
        <begin position="1"/>
        <end position="118"/>
    </location>
</feature>
<dbReference type="InterPro" id="IPR035892">
    <property type="entry name" value="C2_domain_sf"/>
</dbReference>
<organism evidence="5 6">
    <name type="scientific">Fraxinus pennsylvanica</name>
    <dbReference type="NCBI Taxonomy" id="56036"/>
    <lineage>
        <taxon>Eukaryota</taxon>
        <taxon>Viridiplantae</taxon>
        <taxon>Streptophyta</taxon>
        <taxon>Embryophyta</taxon>
        <taxon>Tracheophyta</taxon>
        <taxon>Spermatophyta</taxon>
        <taxon>Magnoliopsida</taxon>
        <taxon>eudicotyledons</taxon>
        <taxon>Gunneridae</taxon>
        <taxon>Pentapetalae</taxon>
        <taxon>asterids</taxon>
        <taxon>lamiids</taxon>
        <taxon>Lamiales</taxon>
        <taxon>Oleaceae</taxon>
        <taxon>Oleeae</taxon>
        <taxon>Fraxinus</taxon>
    </lineage>
</organism>
<dbReference type="PANTHER" id="PTHR46502:SF15">
    <property type="entry name" value="16 KDA PHLOEM PROTEIN 1"/>
    <property type="match status" value="1"/>
</dbReference>
<dbReference type="InterPro" id="IPR000008">
    <property type="entry name" value="C2_dom"/>
</dbReference>
<dbReference type="PANTHER" id="PTHR46502">
    <property type="entry name" value="C2 DOMAIN-CONTAINING"/>
    <property type="match status" value="1"/>
</dbReference>